<feature type="compositionally biased region" description="Gly residues" evidence="1">
    <location>
        <begin position="52"/>
        <end position="63"/>
    </location>
</feature>
<keyword evidence="3" id="KW-1185">Reference proteome</keyword>
<protein>
    <submittedName>
        <fullName evidence="2">Uncharacterized protein</fullName>
    </submittedName>
</protein>
<proteinExistence type="predicted"/>
<evidence type="ECO:0000256" key="1">
    <source>
        <dbReference type="SAM" id="MobiDB-lite"/>
    </source>
</evidence>
<comment type="caution">
    <text evidence="2">The sequence shown here is derived from an EMBL/GenBank/DDBJ whole genome shotgun (WGS) entry which is preliminary data.</text>
</comment>
<organism evidence="2 3">
    <name type="scientific">Streptacidiphilus pinicola</name>
    <dbReference type="NCBI Taxonomy" id="2219663"/>
    <lineage>
        <taxon>Bacteria</taxon>
        <taxon>Bacillati</taxon>
        <taxon>Actinomycetota</taxon>
        <taxon>Actinomycetes</taxon>
        <taxon>Kitasatosporales</taxon>
        <taxon>Streptomycetaceae</taxon>
        <taxon>Streptacidiphilus</taxon>
    </lineage>
</organism>
<evidence type="ECO:0000313" key="3">
    <source>
        <dbReference type="Proteomes" id="UP000248889"/>
    </source>
</evidence>
<accession>A0A2X0KCI2</accession>
<evidence type="ECO:0000313" key="2">
    <source>
        <dbReference type="EMBL" id="RAG84700.1"/>
    </source>
</evidence>
<feature type="compositionally biased region" description="Basic and acidic residues" evidence="1">
    <location>
        <begin position="34"/>
        <end position="43"/>
    </location>
</feature>
<reference evidence="2 3" key="1">
    <citation type="submission" date="2018-06" db="EMBL/GenBank/DDBJ databases">
        <title>Streptacidiphilus pinicola sp. nov., isolated from pine grove soil.</title>
        <authorList>
            <person name="Roh S.G."/>
            <person name="Park S."/>
            <person name="Kim M.-K."/>
            <person name="Yun B.-R."/>
            <person name="Park J."/>
            <person name="Kim M.J."/>
            <person name="Kim Y.S."/>
            <person name="Kim S.B."/>
        </authorList>
    </citation>
    <scope>NUCLEOTIDE SEQUENCE [LARGE SCALE GENOMIC DNA]</scope>
    <source>
        <strain evidence="2 3">MMS16-CNU450</strain>
    </source>
</reference>
<feature type="region of interest" description="Disordered" evidence="1">
    <location>
        <begin position="19"/>
        <end position="63"/>
    </location>
</feature>
<sequence>GRRGRAVGREEWRGVVWGSRRRGGSGLVGAGGRRRGDEGESGRRAPARIRAVGGGGHGGNTGG</sequence>
<gene>
    <name evidence="2" type="ORF">DN069_15335</name>
</gene>
<dbReference type="AlphaFoldDB" id="A0A2X0KCI2"/>
<name>A0A2X0KCI2_9ACTN</name>
<feature type="non-terminal residue" evidence="2">
    <location>
        <position position="1"/>
    </location>
</feature>
<dbReference type="EMBL" id="QKYN01000060">
    <property type="protein sequence ID" value="RAG84700.1"/>
    <property type="molecule type" value="Genomic_DNA"/>
</dbReference>
<dbReference type="Proteomes" id="UP000248889">
    <property type="component" value="Unassembled WGS sequence"/>
</dbReference>